<proteinExistence type="predicted"/>
<dbReference type="Pfam" id="PF15048">
    <property type="entry name" value="OSTbeta"/>
    <property type="match status" value="1"/>
</dbReference>
<dbReference type="PANTHER" id="PTHR36129:SF1">
    <property type="entry name" value="ORGANIC SOLUTE TRANSPORTER SUBUNIT BETA"/>
    <property type="match status" value="1"/>
</dbReference>
<dbReference type="GO" id="GO:0005886">
    <property type="term" value="C:plasma membrane"/>
    <property type="evidence" value="ECO:0007669"/>
    <property type="project" value="InterPro"/>
</dbReference>
<dbReference type="GO" id="GO:0046982">
    <property type="term" value="F:protein heterodimerization activity"/>
    <property type="evidence" value="ECO:0007669"/>
    <property type="project" value="InterPro"/>
</dbReference>
<dbReference type="AlphaFoldDB" id="A0AAW1AWH3"/>
<comment type="caution">
    <text evidence="3">The sequence shown here is derived from an EMBL/GenBank/DDBJ whole genome shotgun (WGS) entry which is preliminary data.</text>
</comment>
<feature type="transmembrane region" description="Helical" evidence="1">
    <location>
        <begin position="63"/>
        <end position="85"/>
    </location>
</feature>
<keyword evidence="2" id="KW-0732">Signal</keyword>
<dbReference type="GO" id="GO:0032991">
    <property type="term" value="C:protein-containing complex"/>
    <property type="evidence" value="ECO:0007669"/>
    <property type="project" value="TreeGrafter"/>
</dbReference>
<dbReference type="InterPro" id="IPR052678">
    <property type="entry name" value="OST-beta_subunit"/>
</dbReference>
<dbReference type="EMBL" id="JAOTOJ010000012">
    <property type="protein sequence ID" value="KAK9394102.1"/>
    <property type="molecule type" value="Genomic_DNA"/>
</dbReference>
<keyword evidence="1" id="KW-0472">Membrane</keyword>
<keyword evidence="1" id="KW-1133">Transmembrane helix</keyword>
<evidence type="ECO:0000256" key="2">
    <source>
        <dbReference type="SAM" id="SignalP"/>
    </source>
</evidence>
<dbReference type="InterPro" id="IPR029387">
    <property type="entry name" value="OSTbeta"/>
</dbReference>
<reference evidence="3 4" key="1">
    <citation type="journal article" date="2024" name="Proc. Natl. Acad. Sci. U.S.A.">
        <title>The genetic regulatory architecture and epigenomic basis for age-related changes in rattlesnake venom.</title>
        <authorList>
            <person name="Hogan M.P."/>
            <person name="Holding M.L."/>
            <person name="Nystrom G.S."/>
            <person name="Colston T.J."/>
            <person name="Bartlett D.A."/>
            <person name="Mason A.J."/>
            <person name="Ellsworth S.A."/>
            <person name="Rautsaw R.M."/>
            <person name="Lawrence K.C."/>
            <person name="Strickland J.L."/>
            <person name="He B."/>
            <person name="Fraser P."/>
            <person name="Margres M.J."/>
            <person name="Gilbert D.M."/>
            <person name="Gibbs H.L."/>
            <person name="Parkinson C.L."/>
            <person name="Rokyta D.R."/>
        </authorList>
    </citation>
    <scope>NUCLEOTIDE SEQUENCE [LARGE SCALE GENOMIC DNA]</scope>
    <source>
        <strain evidence="3">DRR0105</strain>
    </source>
</reference>
<evidence type="ECO:0000313" key="4">
    <source>
        <dbReference type="Proteomes" id="UP001474421"/>
    </source>
</evidence>
<dbReference type="PANTHER" id="PTHR36129">
    <property type="entry name" value="ORGANIC SOLUTE TRANSPORTER SUBUNIT BETA-RELATED"/>
    <property type="match status" value="1"/>
</dbReference>
<sequence>MWIFWTALCFLVYALNMDLGVLAMMSSQPQKNSEGFDNLSEDTLSPEMLQEMLWLFRREDPSAWNYSILGLSVLVLLIGVVLLGANIRANRNQKVLLLSKDGYEATPPDEIETKQAFVLLNKENSDQAGDSLLPKAPNMGEVMVQWKDGKISSLYPEDNEAEA</sequence>
<dbReference type="GO" id="GO:0015721">
    <property type="term" value="P:bile acid and bile salt transport"/>
    <property type="evidence" value="ECO:0007669"/>
    <property type="project" value="InterPro"/>
</dbReference>
<feature type="signal peptide" evidence="2">
    <location>
        <begin position="1"/>
        <end position="23"/>
    </location>
</feature>
<evidence type="ECO:0000313" key="3">
    <source>
        <dbReference type="EMBL" id="KAK9394102.1"/>
    </source>
</evidence>
<dbReference type="Proteomes" id="UP001474421">
    <property type="component" value="Unassembled WGS sequence"/>
</dbReference>
<protein>
    <submittedName>
        <fullName evidence="3">Organic solute transporter subunit beta</fullName>
    </submittedName>
</protein>
<gene>
    <name evidence="3" type="ORF">NXF25_015765</name>
</gene>
<organism evidence="3 4">
    <name type="scientific">Crotalus adamanteus</name>
    <name type="common">Eastern diamondback rattlesnake</name>
    <dbReference type="NCBI Taxonomy" id="8729"/>
    <lineage>
        <taxon>Eukaryota</taxon>
        <taxon>Metazoa</taxon>
        <taxon>Chordata</taxon>
        <taxon>Craniata</taxon>
        <taxon>Vertebrata</taxon>
        <taxon>Euteleostomi</taxon>
        <taxon>Lepidosauria</taxon>
        <taxon>Squamata</taxon>
        <taxon>Bifurcata</taxon>
        <taxon>Unidentata</taxon>
        <taxon>Episquamata</taxon>
        <taxon>Toxicofera</taxon>
        <taxon>Serpentes</taxon>
        <taxon>Colubroidea</taxon>
        <taxon>Viperidae</taxon>
        <taxon>Crotalinae</taxon>
        <taxon>Crotalus</taxon>
    </lineage>
</organism>
<keyword evidence="1" id="KW-0812">Transmembrane</keyword>
<dbReference type="GO" id="GO:0022857">
    <property type="term" value="F:transmembrane transporter activity"/>
    <property type="evidence" value="ECO:0007669"/>
    <property type="project" value="InterPro"/>
</dbReference>
<keyword evidence="4" id="KW-1185">Reference proteome</keyword>
<evidence type="ECO:0000256" key="1">
    <source>
        <dbReference type="SAM" id="Phobius"/>
    </source>
</evidence>
<feature type="chain" id="PRO_5043866991" evidence="2">
    <location>
        <begin position="24"/>
        <end position="163"/>
    </location>
</feature>
<accession>A0AAW1AWH3</accession>
<name>A0AAW1AWH3_CROAD</name>